<dbReference type="Pfam" id="PF13424">
    <property type="entry name" value="TPR_12"/>
    <property type="match status" value="1"/>
</dbReference>
<dbReference type="InterPro" id="IPR011990">
    <property type="entry name" value="TPR-like_helical_dom_sf"/>
</dbReference>
<organism evidence="2 3">
    <name type="scientific">Lasiosphaeria hispida</name>
    <dbReference type="NCBI Taxonomy" id="260671"/>
    <lineage>
        <taxon>Eukaryota</taxon>
        <taxon>Fungi</taxon>
        <taxon>Dikarya</taxon>
        <taxon>Ascomycota</taxon>
        <taxon>Pezizomycotina</taxon>
        <taxon>Sordariomycetes</taxon>
        <taxon>Sordariomycetidae</taxon>
        <taxon>Sordariales</taxon>
        <taxon>Lasiosphaeriaceae</taxon>
        <taxon>Lasiosphaeria</taxon>
    </lineage>
</organism>
<reference evidence="2" key="1">
    <citation type="journal article" date="2023" name="Mol. Phylogenet. Evol.">
        <title>Genome-scale phylogeny and comparative genomics of the fungal order Sordariales.</title>
        <authorList>
            <person name="Hensen N."/>
            <person name="Bonometti L."/>
            <person name="Westerberg I."/>
            <person name="Brannstrom I.O."/>
            <person name="Guillou S."/>
            <person name="Cros-Aarteil S."/>
            <person name="Calhoun S."/>
            <person name="Haridas S."/>
            <person name="Kuo A."/>
            <person name="Mondo S."/>
            <person name="Pangilinan J."/>
            <person name="Riley R."/>
            <person name="LaButti K."/>
            <person name="Andreopoulos B."/>
            <person name="Lipzen A."/>
            <person name="Chen C."/>
            <person name="Yan M."/>
            <person name="Daum C."/>
            <person name="Ng V."/>
            <person name="Clum A."/>
            <person name="Steindorff A."/>
            <person name="Ohm R.A."/>
            <person name="Martin F."/>
            <person name="Silar P."/>
            <person name="Natvig D.O."/>
            <person name="Lalanne C."/>
            <person name="Gautier V."/>
            <person name="Ament-Velasquez S.L."/>
            <person name="Kruys A."/>
            <person name="Hutchinson M.I."/>
            <person name="Powell A.J."/>
            <person name="Barry K."/>
            <person name="Miller A.N."/>
            <person name="Grigoriev I.V."/>
            <person name="Debuchy R."/>
            <person name="Gladieux P."/>
            <person name="Hiltunen Thoren M."/>
            <person name="Johannesson H."/>
        </authorList>
    </citation>
    <scope>NUCLEOTIDE SEQUENCE</scope>
    <source>
        <strain evidence="2">CBS 955.72</strain>
    </source>
</reference>
<keyword evidence="3" id="KW-1185">Reference proteome</keyword>
<dbReference type="SUPFAM" id="SSF48452">
    <property type="entry name" value="TPR-like"/>
    <property type="match status" value="1"/>
</dbReference>
<comment type="caution">
    <text evidence="2">The sequence shown here is derived from an EMBL/GenBank/DDBJ whole genome shotgun (WGS) entry which is preliminary data.</text>
</comment>
<evidence type="ECO:0000313" key="3">
    <source>
        <dbReference type="Proteomes" id="UP001275084"/>
    </source>
</evidence>
<dbReference type="EMBL" id="JAUIQD010000006">
    <property type="protein sequence ID" value="KAK3345809.1"/>
    <property type="molecule type" value="Genomic_DNA"/>
</dbReference>
<evidence type="ECO:0000259" key="1">
    <source>
        <dbReference type="Pfam" id="PF25000"/>
    </source>
</evidence>
<name>A0AAJ0HAT6_9PEZI</name>
<dbReference type="InterPro" id="IPR027417">
    <property type="entry name" value="P-loop_NTPase"/>
</dbReference>
<dbReference type="SUPFAM" id="SSF52540">
    <property type="entry name" value="P-loop containing nucleoside triphosphate hydrolases"/>
    <property type="match status" value="1"/>
</dbReference>
<dbReference type="AlphaFoldDB" id="A0AAJ0HAT6"/>
<dbReference type="Gene3D" id="1.25.40.10">
    <property type="entry name" value="Tetratricopeptide repeat domain"/>
    <property type="match status" value="1"/>
</dbReference>
<evidence type="ECO:0000313" key="2">
    <source>
        <dbReference type="EMBL" id="KAK3345809.1"/>
    </source>
</evidence>
<sequence length="585" mass="66424">MLDNFKQQLVLFKSFSVLLKASDYRQRFVDMFVSMINFWVVSVRFSSRTSKDRSWLLIYDNVSDFSLLKEYFPPDTARGSVMVTTRFFSRLARVPGHMTPIELSKFDPDMSLRFFNSIRTARDPTCDIDKEVEETREVLETIDGLALGIKQMAYYITKKRFTISMFQEKYSTTARYILTCNPPEDTDSLASLWSLQFQDIKDTNSFKLLGMLALAHAEDIPRDLFELDEPLEGDSIADWTSFCEDPGELEEAIDTLTDNALIDDDGETGKLSIHRLTQEAFIYQKAIYGLVDSSSLQTAFDALLGLLVLKFPHAQAHEGLWSRWAECSKYLPHVAALARAYKRFQKKKSATERIQPSLAFVTLMVNATWYLQEIGELQECLDMLEIATSACVDKNSFEYAYLCNTYVTVAVDQNDMEMGQNYSKKAIAIREAKLSPSNMELASSYANYANCLNNEGKYDEAIPHLVAAEHIWATEVGQDKIYTALAQLNLGRSFALKGSVATATDYFQSAQKLFTEKSHTMFLIGVHYTWGAMLLRNGHTLEALGKLKLAYDAAKDFMPYKMTLSGIHYKLGVAQLELDLIKEAK</sequence>
<dbReference type="Proteomes" id="UP001275084">
    <property type="component" value="Unassembled WGS sequence"/>
</dbReference>
<feature type="domain" description="DUF7779" evidence="1">
    <location>
        <begin position="201"/>
        <end position="281"/>
    </location>
</feature>
<dbReference type="InterPro" id="IPR056681">
    <property type="entry name" value="DUF7779"/>
</dbReference>
<dbReference type="Pfam" id="PF25000">
    <property type="entry name" value="DUF7779"/>
    <property type="match status" value="1"/>
</dbReference>
<proteinExistence type="predicted"/>
<accession>A0AAJ0HAT6</accession>
<protein>
    <recommendedName>
        <fullName evidence="1">DUF7779 domain-containing protein</fullName>
    </recommendedName>
</protein>
<gene>
    <name evidence="2" type="ORF">B0T25DRAFT_460837</name>
</gene>
<reference evidence="2" key="2">
    <citation type="submission" date="2023-06" db="EMBL/GenBank/DDBJ databases">
        <authorList>
            <consortium name="Lawrence Berkeley National Laboratory"/>
            <person name="Haridas S."/>
            <person name="Hensen N."/>
            <person name="Bonometti L."/>
            <person name="Westerberg I."/>
            <person name="Brannstrom I.O."/>
            <person name="Guillou S."/>
            <person name="Cros-Aarteil S."/>
            <person name="Calhoun S."/>
            <person name="Kuo A."/>
            <person name="Mondo S."/>
            <person name="Pangilinan J."/>
            <person name="Riley R."/>
            <person name="Labutti K."/>
            <person name="Andreopoulos B."/>
            <person name="Lipzen A."/>
            <person name="Chen C."/>
            <person name="Yanf M."/>
            <person name="Daum C."/>
            <person name="Ng V."/>
            <person name="Clum A."/>
            <person name="Steindorff A."/>
            <person name="Ohm R."/>
            <person name="Martin F."/>
            <person name="Silar P."/>
            <person name="Natvig D."/>
            <person name="Lalanne C."/>
            <person name="Gautier V."/>
            <person name="Ament-Velasquez S.L."/>
            <person name="Kruys A."/>
            <person name="Hutchinson M.I."/>
            <person name="Powell A.J."/>
            <person name="Barry K."/>
            <person name="Miller A.N."/>
            <person name="Grigoriev I.V."/>
            <person name="Debuchy R."/>
            <person name="Gladieux P."/>
            <person name="Thoren M.H."/>
            <person name="Johannesson H."/>
        </authorList>
    </citation>
    <scope>NUCLEOTIDE SEQUENCE</scope>
    <source>
        <strain evidence="2">CBS 955.72</strain>
    </source>
</reference>